<dbReference type="InterPro" id="IPR050508">
    <property type="entry name" value="Methyltransf_Superfamily"/>
</dbReference>
<keyword evidence="3" id="KW-1185">Reference proteome</keyword>
<sequence length="229" mass="25212">MSELTFDKIEDEYESIVEDSISFSGLRHDFFMQAKADLLERLARKHLGDPKSARLVDIGCGVGRLHAHIKDRFDSIDGCDVSERSITRARRENPFATYSTSSGDRLPYADAGFDLAVTACVMHHVVPSQWDAFLAEMRRVVRPGGLVIIIEHNPFNPLTRLAVSRCAFDADAVLLAPRRSEKLLKAAGCSKVSSHNFLFLPSAAGWARAIEAGLRRVPLGAQYATVGLA</sequence>
<evidence type="ECO:0000259" key="1">
    <source>
        <dbReference type="Pfam" id="PF08241"/>
    </source>
</evidence>
<dbReference type="Pfam" id="PF08241">
    <property type="entry name" value="Methyltransf_11"/>
    <property type="match status" value="1"/>
</dbReference>
<dbReference type="GO" id="GO:0008757">
    <property type="term" value="F:S-adenosylmethionine-dependent methyltransferase activity"/>
    <property type="evidence" value="ECO:0007669"/>
    <property type="project" value="InterPro"/>
</dbReference>
<name>A0A918SB85_9HYPH</name>
<proteinExistence type="predicted"/>
<accession>A0A918SB85</accession>
<gene>
    <name evidence="2" type="ORF">GCM10007989_30620</name>
</gene>
<dbReference type="Proteomes" id="UP000646579">
    <property type="component" value="Unassembled WGS sequence"/>
</dbReference>
<protein>
    <submittedName>
        <fullName evidence="2">Methylase</fullName>
    </submittedName>
</protein>
<evidence type="ECO:0000313" key="2">
    <source>
        <dbReference type="EMBL" id="GHA32425.1"/>
    </source>
</evidence>
<evidence type="ECO:0000313" key="3">
    <source>
        <dbReference type="Proteomes" id="UP000646579"/>
    </source>
</evidence>
<keyword evidence="2" id="KW-0489">Methyltransferase</keyword>
<dbReference type="PANTHER" id="PTHR42912:SF93">
    <property type="entry name" value="N6-ADENOSINE-METHYLTRANSFERASE TMT1A"/>
    <property type="match status" value="1"/>
</dbReference>
<dbReference type="EMBL" id="BMZE01000003">
    <property type="protein sequence ID" value="GHA32425.1"/>
    <property type="molecule type" value="Genomic_DNA"/>
</dbReference>
<dbReference type="CDD" id="cd02440">
    <property type="entry name" value="AdoMet_MTases"/>
    <property type="match status" value="1"/>
</dbReference>
<dbReference type="PANTHER" id="PTHR42912">
    <property type="entry name" value="METHYLTRANSFERASE"/>
    <property type="match status" value="1"/>
</dbReference>
<dbReference type="AlphaFoldDB" id="A0A918SB85"/>
<comment type="caution">
    <text evidence="2">The sequence shown here is derived from an EMBL/GenBank/DDBJ whole genome shotgun (WGS) entry which is preliminary data.</text>
</comment>
<dbReference type="RefSeq" id="WP_189426585.1">
    <property type="nucleotide sequence ID" value="NZ_BMZE01000003.1"/>
</dbReference>
<organism evidence="2 3">
    <name type="scientific">Devosia pacifica</name>
    <dbReference type="NCBI Taxonomy" id="1335967"/>
    <lineage>
        <taxon>Bacteria</taxon>
        <taxon>Pseudomonadati</taxon>
        <taxon>Pseudomonadota</taxon>
        <taxon>Alphaproteobacteria</taxon>
        <taxon>Hyphomicrobiales</taxon>
        <taxon>Devosiaceae</taxon>
        <taxon>Devosia</taxon>
    </lineage>
</organism>
<dbReference type="InterPro" id="IPR029063">
    <property type="entry name" value="SAM-dependent_MTases_sf"/>
</dbReference>
<feature type="domain" description="Methyltransferase type 11" evidence="1">
    <location>
        <begin position="56"/>
        <end position="149"/>
    </location>
</feature>
<dbReference type="SUPFAM" id="SSF53335">
    <property type="entry name" value="S-adenosyl-L-methionine-dependent methyltransferases"/>
    <property type="match status" value="1"/>
</dbReference>
<dbReference type="Gene3D" id="3.40.50.150">
    <property type="entry name" value="Vaccinia Virus protein VP39"/>
    <property type="match status" value="1"/>
</dbReference>
<dbReference type="InterPro" id="IPR013216">
    <property type="entry name" value="Methyltransf_11"/>
</dbReference>
<reference evidence="2" key="1">
    <citation type="journal article" date="2014" name="Int. J. Syst. Evol. Microbiol.">
        <title>Complete genome sequence of Corynebacterium casei LMG S-19264T (=DSM 44701T), isolated from a smear-ripened cheese.</title>
        <authorList>
            <consortium name="US DOE Joint Genome Institute (JGI-PGF)"/>
            <person name="Walter F."/>
            <person name="Albersmeier A."/>
            <person name="Kalinowski J."/>
            <person name="Ruckert C."/>
        </authorList>
    </citation>
    <scope>NUCLEOTIDE SEQUENCE</scope>
    <source>
        <strain evidence="2">KCTC 32437</strain>
    </source>
</reference>
<keyword evidence="2" id="KW-0808">Transferase</keyword>
<dbReference type="GO" id="GO:0032259">
    <property type="term" value="P:methylation"/>
    <property type="evidence" value="ECO:0007669"/>
    <property type="project" value="UniProtKB-KW"/>
</dbReference>
<reference evidence="2" key="2">
    <citation type="submission" date="2020-09" db="EMBL/GenBank/DDBJ databases">
        <authorList>
            <person name="Sun Q."/>
            <person name="Kim S."/>
        </authorList>
    </citation>
    <scope>NUCLEOTIDE SEQUENCE</scope>
    <source>
        <strain evidence="2">KCTC 32437</strain>
    </source>
</reference>